<dbReference type="AlphaFoldDB" id="A0A2J6NPU5"/>
<dbReference type="EMBL" id="PNFV01000001">
    <property type="protein sequence ID" value="PMB83340.1"/>
    <property type="molecule type" value="Genomic_DNA"/>
</dbReference>
<evidence type="ECO:0008006" key="3">
    <source>
        <dbReference type="Google" id="ProtNLM"/>
    </source>
</evidence>
<dbReference type="InterPro" id="IPR027417">
    <property type="entry name" value="P-loop_NTPase"/>
</dbReference>
<comment type="caution">
    <text evidence="1">The sequence shown here is derived from an EMBL/GenBank/DDBJ whole genome shotgun (WGS) entry which is preliminary data.</text>
</comment>
<organism evidence="1 2">
    <name type="scientific">Limosilactobacillus pontis</name>
    <dbReference type="NCBI Taxonomy" id="35787"/>
    <lineage>
        <taxon>Bacteria</taxon>
        <taxon>Bacillati</taxon>
        <taxon>Bacillota</taxon>
        <taxon>Bacilli</taxon>
        <taxon>Lactobacillales</taxon>
        <taxon>Lactobacillaceae</taxon>
        <taxon>Limosilactobacillus</taxon>
    </lineage>
</organism>
<dbReference type="Pfam" id="PF13604">
    <property type="entry name" value="AAA_30"/>
    <property type="match status" value="1"/>
</dbReference>
<evidence type="ECO:0000313" key="2">
    <source>
        <dbReference type="Proteomes" id="UP000239920"/>
    </source>
</evidence>
<gene>
    <name evidence="1" type="ORF">CK797_00660</name>
</gene>
<name>A0A2J6NPU5_9LACO</name>
<evidence type="ECO:0000313" key="1">
    <source>
        <dbReference type="EMBL" id="PMB83340.1"/>
    </source>
</evidence>
<proteinExistence type="predicted"/>
<protein>
    <recommendedName>
        <fullName evidence="3">UvrD-like helicase C-terminal domain-containing protein</fullName>
    </recommendedName>
</protein>
<reference evidence="1 2" key="1">
    <citation type="submission" date="2017-09" db="EMBL/GenBank/DDBJ databases">
        <title>Bacterial strain isolated from the female urinary microbiota.</title>
        <authorList>
            <person name="Thomas-White K."/>
            <person name="Kumar N."/>
            <person name="Forster S."/>
            <person name="Putonti C."/>
            <person name="Lawley T."/>
            <person name="Wolfe A.J."/>
        </authorList>
    </citation>
    <scope>NUCLEOTIDE SEQUENCE [LARGE SCALE GENOMIC DNA]</scope>
    <source>
        <strain evidence="1 2">UMB0683</strain>
    </source>
</reference>
<dbReference type="OrthoDB" id="9763659at2"/>
<dbReference type="SUPFAM" id="SSF52540">
    <property type="entry name" value="P-loop containing nucleoside triphosphate hydrolases"/>
    <property type="match status" value="1"/>
</dbReference>
<sequence length="723" mass="81848">MDWNASVPILFVLTLRLVLNCCQRAENLILARHLGQIRAKMNVNNIKEVTKMQLTTGQQIALDKIDRFLDSDRKIFILTGQTGTGKVGMVDSILRLAGRRQLTTKLMAATGPAAKAVSAVGQAQTIHRSIYQRAHDEVEVNDQDTQIAAVRLKFPLENDTNTRLFVVYGAAMISNQENAMSRLQFGSGRLLDDLIAATGIKNRPAQIIMIGDEFQLPAASVSTPPALSMAYYRDHQLAAEKYELTDLTTPTGSLAVTRHQLSTMIADPVKRLPFEFEDDGQTLFNLDFRCHSDQEREQAIVNEFVKEFRKRGQGQGCVITNNNALAHAYNQQIRKRMGLADRLAVGDVLYFTRNQYDLPLGTDKLNDVFAGTTICITALGANRDYRNQQCQLHFQEARFFFLNDPARHQYTAELITNLLTTGETQLSDQEVVALYQDLYERFKASHPDVMTQLKEHNQQVESDDVHRQHDARTTEFLQAAAEHLRQLGITLPDPEQLTTRQYNQAIRQLVQAHPDADPRRDCKRQKLPNMLMKLLQTDPYYKGVLVQYAYARNCYRAAEEKWPNVYLDFGCPTNVTEHRLRFAYTALSCAKRWAEVRNAGSIFRKFKLNTQVIDGQRLARDVQMATSFDQVGPVTALERSLFAHLQSLCGPLDFTISGVDRELAKYYLLVYLAGADSCRIQFYYSPKVGWTTANLAADREALDHNEAIQKLIAGLRQLSAQED</sequence>
<dbReference type="Proteomes" id="UP000239920">
    <property type="component" value="Unassembled WGS sequence"/>
</dbReference>
<accession>A0A2J6NPU5</accession>
<dbReference type="Gene3D" id="3.40.50.300">
    <property type="entry name" value="P-loop containing nucleotide triphosphate hydrolases"/>
    <property type="match status" value="1"/>
</dbReference>